<dbReference type="Pfam" id="PF14214">
    <property type="entry name" value="Helitron_like_N"/>
    <property type="match status" value="1"/>
</dbReference>
<protein>
    <recommendedName>
        <fullName evidence="1">Helitron helicase-like domain-containing protein</fullName>
    </recommendedName>
</protein>
<evidence type="ECO:0000313" key="2">
    <source>
        <dbReference type="EMBL" id="KAF9492605.1"/>
    </source>
</evidence>
<comment type="caution">
    <text evidence="2">The sequence shown here is derived from an EMBL/GenBank/DDBJ whole genome shotgun (WGS) entry which is preliminary data.</text>
</comment>
<proteinExistence type="predicted"/>
<name>A0A9P5ZRX8_PLEER</name>
<evidence type="ECO:0000313" key="3">
    <source>
        <dbReference type="Proteomes" id="UP000807025"/>
    </source>
</evidence>
<dbReference type="Proteomes" id="UP000807025">
    <property type="component" value="Unassembled WGS sequence"/>
</dbReference>
<sequence>MWASADQVRLRYLKKNQNKICASLYSEGDADLSQLGKHYILPSSYISGPRHMQQRFQDAMAIARHFRKEIEHELLPGQTSYDRPDLVAQVFQLKKAILEEITVQTNRIFRRTVTYVYTVEFQKRDLPHMHILIFLVDEDKLLTPEDIDSCISADQNLAITSWA</sequence>
<gene>
    <name evidence="2" type="ORF">BDN71DRAFT_1483753</name>
</gene>
<dbReference type="InterPro" id="IPR025476">
    <property type="entry name" value="Helitron_helicase-like"/>
</dbReference>
<reference evidence="2" key="1">
    <citation type="submission" date="2020-11" db="EMBL/GenBank/DDBJ databases">
        <authorList>
            <consortium name="DOE Joint Genome Institute"/>
            <person name="Ahrendt S."/>
            <person name="Riley R."/>
            <person name="Andreopoulos W."/>
            <person name="Labutti K."/>
            <person name="Pangilinan J."/>
            <person name="Ruiz-Duenas F.J."/>
            <person name="Barrasa J.M."/>
            <person name="Sanchez-Garcia M."/>
            <person name="Camarero S."/>
            <person name="Miyauchi S."/>
            <person name="Serrano A."/>
            <person name="Linde D."/>
            <person name="Babiker R."/>
            <person name="Drula E."/>
            <person name="Ayuso-Fernandez I."/>
            <person name="Pacheco R."/>
            <person name="Padilla G."/>
            <person name="Ferreira P."/>
            <person name="Barriuso J."/>
            <person name="Kellner H."/>
            <person name="Castanera R."/>
            <person name="Alfaro M."/>
            <person name="Ramirez L."/>
            <person name="Pisabarro A.G."/>
            <person name="Kuo A."/>
            <person name="Tritt A."/>
            <person name="Lipzen A."/>
            <person name="He G."/>
            <person name="Yan M."/>
            <person name="Ng V."/>
            <person name="Cullen D."/>
            <person name="Martin F."/>
            <person name="Rosso M.-N."/>
            <person name="Henrissat B."/>
            <person name="Hibbett D."/>
            <person name="Martinez A.T."/>
            <person name="Grigoriev I.V."/>
        </authorList>
    </citation>
    <scope>NUCLEOTIDE SEQUENCE</scope>
    <source>
        <strain evidence="2">ATCC 90797</strain>
    </source>
</reference>
<dbReference type="AlphaFoldDB" id="A0A9P5ZRX8"/>
<organism evidence="2 3">
    <name type="scientific">Pleurotus eryngii</name>
    <name type="common">Boletus of the steppes</name>
    <dbReference type="NCBI Taxonomy" id="5323"/>
    <lineage>
        <taxon>Eukaryota</taxon>
        <taxon>Fungi</taxon>
        <taxon>Dikarya</taxon>
        <taxon>Basidiomycota</taxon>
        <taxon>Agaricomycotina</taxon>
        <taxon>Agaricomycetes</taxon>
        <taxon>Agaricomycetidae</taxon>
        <taxon>Agaricales</taxon>
        <taxon>Pleurotineae</taxon>
        <taxon>Pleurotaceae</taxon>
        <taxon>Pleurotus</taxon>
    </lineage>
</organism>
<dbReference type="OrthoDB" id="3366231at2759"/>
<feature type="domain" description="Helitron helicase-like" evidence="1">
    <location>
        <begin position="1"/>
        <end position="133"/>
    </location>
</feature>
<evidence type="ECO:0000259" key="1">
    <source>
        <dbReference type="Pfam" id="PF14214"/>
    </source>
</evidence>
<dbReference type="EMBL" id="MU154598">
    <property type="protein sequence ID" value="KAF9492605.1"/>
    <property type="molecule type" value="Genomic_DNA"/>
</dbReference>
<accession>A0A9P5ZRX8</accession>
<keyword evidence="3" id="KW-1185">Reference proteome</keyword>